<protein>
    <submittedName>
        <fullName evidence="1">Uncharacterized protein</fullName>
    </submittedName>
</protein>
<dbReference type="RefSeq" id="WP_011334307.1">
    <property type="nucleotide sequence ID" value="NC_007492.2"/>
</dbReference>
<proteinExistence type="predicted"/>
<name>Q3KC66_PSEPF</name>
<dbReference type="HOGENOM" id="CLU_412700_0_0_6"/>
<sequence length="665" mass="72345">MNSRVEKAILSRRVLLQKSYGAAGVFADPPAVDIPAQTLPGGDLRIPVSALSAPLEYTIPKPTEPEDKDDLIEFKIREKGTTLWSDIEPMQALGPIAERKWPLPKTIPLTPWMTEKTTPEAPTEYEVQYIYWYGAVNQGNSLIKTYAIDRTPPYRVKNPASNLSPKAANYPASIPPGSVIDEKVIADNPGGIVLTAAAYDNYHATDELWAWFGKAPDTVRDEPVVKVTLPASREFTIPIKTYVDAEEGSNTVIYKVRDLAGNEGKNSNPVSREIRRIADPTKFDIPVVPLAADDLIDLADCSVGVTLEAEVPVPNAPTDTLAAFWGSEELGEKPVSGAVGGKLTWDVPYDKIKKVYGNTDGDEETEFSYAMFRGNRYIGGNKDTTLVNIFYRGPVNPDEPNPVNPVLEKPVLQFAGGSTDKVEESDYGNDATLSVELFTAPPAEEGWKATIYYDNELVKTFELRGGDEGTTLEATLPWNTIFTHGPGTKPVHWILHSDNNPNPISCTPKDIPVAAFPIQTPAPEVQNLAGPLKRIGCTTLNWGTGDGTSRRNLRVIIPKSAYTVSGEKITLSFAAYTDATPPVLVPGTDTTAQLDVPDPYPDAGATIDIGVYETHFKPANRANGVLSYTITRTGTTPTPDSAKAQHFILLTNSEGQYCDEVYPAP</sequence>
<evidence type="ECO:0000313" key="1">
    <source>
        <dbReference type="EMBL" id="ABA74639.1"/>
    </source>
</evidence>
<evidence type="ECO:0000313" key="2">
    <source>
        <dbReference type="Proteomes" id="UP000002704"/>
    </source>
</evidence>
<dbReference type="AlphaFoldDB" id="Q3KC66"/>
<dbReference type="Proteomes" id="UP000002704">
    <property type="component" value="Chromosome"/>
</dbReference>
<organism evidence="1 2">
    <name type="scientific">Pseudomonas fluorescens (strain Pf0-1)</name>
    <dbReference type="NCBI Taxonomy" id="205922"/>
    <lineage>
        <taxon>Bacteria</taxon>
        <taxon>Pseudomonadati</taxon>
        <taxon>Pseudomonadota</taxon>
        <taxon>Gammaproteobacteria</taxon>
        <taxon>Pseudomonadales</taxon>
        <taxon>Pseudomonadaceae</taxon>
        <taxon>Pseudomonas</taxon>
    </lineage>
</organism>
<dbReference type="KEGG" id="pfo:Pfl01_2898"/>
<reference evidence="1 2" key="1">
    <citation type="journal article" date="2009" name="Genome Biol.">
        <title>Genomic and genetic analyses of diversity and plant interactions of Pseudomonas fluorescens.</title>
        <authorList>
            <person name="Silby M.W."/>
            <person name="Cerdeno-Tarraga A.M."/>
            <person name="Vernikos G.S."/>
            <person name="Giddens S.R."/>
            <person name="Jackson R.W."/>
            <person name="Preston G.M."/>
            <person name="Zhang X.X."/>
            <person name="Moon C.D."/>
            <person name="Gehrig S.M."/>
            <person name="Godfrey S.A."/>
            <person name="Knight C.G."/>
            <person name="Malone J.G."/>
            <person name="Robinson Z."/>
            <person name="Spiers A.J."/>
            <person name="Harris S."/>
            <person name="Challis G.L."/>
            <person name="Yaxley A.M."/>
            <person name="Harris D."/>
            <person name="Seeger K."/>
            <person name="Murphy L."/>
            <person name="Rutter S."/>
            <person name="Squares R."/>
            <person name="Quail M.A."/>
            <person name="Saunders E."/>
            <person name="Mavromatis K."/>
            <person name="Brettin T.S."/>
            <person name="Bentley S.D."/>
            <person name="Hothersall J."/>
            <person name="Stephens E."/>
            <person name="Thomas C.M."/>
            <person name="Parkhill J."/>
            <person name="Levy S.B."/>
            <person name="Rainey P.B."/>
            <person name="Thomson N.R."/>
        </authorList>
    </citation>
    <scope>NUCLEOTIDE SEQUENCE [LARGE SCALE GENOMIC DNA]</scope>
    <source>
        <strain evidence="1 2">Pf0-1</strain>
    </source>
</reference>
<gene>
    <name evidence="1" type="ordered locus">Pfl01_2898</name>
</gene>
<accession>Q3KC66</accession>
<dbReference type="EMBL" id="CP000094">
    <property type="protein sequence ID" value="ABA74639.1"/>
    <property type="molecule type" value="Genomic_DNA"/>
</dbReference>